<dbReference type="InterPro" id="IPR036291">
    <property type="entry name" value="NAD(P)-bd_dom_sf"/>
</dbReference>
<dbReference type="Gene3D" id="3.40.50.11460">
    <property type="match status" value="1"/>
</dbReference>
<evidence type="ECO:0000256" key="9">
    <source>
        <dbReference type="PROSITE-ProRule" id="PRU01363"/>
    </source>
</evidence>
<dbReference type="RefSeq" id="WP_160826941.1">
    <property type="nucleotide sequence ID" value="NZ_JBHSXS010000009.1"/>
</dbReference>
<feature type="compositionally biased region" description="Basic and acidic residues" evidence="10">
    <location>
        <begin position="465"/>
        <end position="477"/>
    </location>
</feature>
<dbReference type="Pfam" id="PF08240">
    <property type="entry name" value="ADH_N"/>
    <property type="match status" value="1"/>
</dbReference>
<dbReference type="InterPro" id="IPR050091">
    <property type="entry name" value="PKS_NRPS_Biosynth_Enz"/>
</dbReference>
<dbReference type="InterPro" id="IPR049900">
    <property type="entry name" value="PKS_mFAS_DH"/>
</dbReference>
<proteinExistence type="predicted"/>
<feature type="region of interest" description="C-terminal hotdog fold" evidence="9">
    <location>
        <begin position="1109"/>
        <end position="1247"/>
    </location>
</feature>
<evidence type="ECO:0000256" key="1">
    <source>
        <dbReference type="ARBA" id="ARBA00001957"/>
    </source>
</evidence>
<dbReference type="SMART" id="SM00826">
    <property type="entry name" value="PKS_DH"/>
    <property type="match status" value="2"/>
</dbReference>
<dbReference type="CDD" id="cd00833">
    <property type="entry name" value="PKS"/>
    <property type="match status" value="2"/>
</dbReference>
<dbReference type="InterPro" id="IPR042104">
    <property type="entry name" value="PKS_dehydratase_sf"/>
</dbReference>
<dbReference type="InterPro" id="IPR001227">
    <property type="entry name" value="Ac_transferase_dom_sf"/>
</dbReference>
<comment type="caution">
    <text evidence="14">The sequence shown here is derived from an EMBL/GenBank/DDBJ whole genome shotgun (WGS) entry which is preliminary data.</text>
</comment>
<dbReference type="InterPro" id="IPR013154">
    <property type="entry name" value="ADH-like_N"/>
</dbReference>
<accession>A0ABW2CIN9</accession>
<feature type="domain" description="Ketosynthase family 3 (KS3)" evidence="12">
    <location>
        <begin position="1854"/>
        <end position="2281"/>
    </location>
</feature>
<dbReference type="Gene3D" id="3.40.50.720">
    <property type="entry name" value="NAD(P)-binding Rossmann-like Domain"/>
    <property type="match status" value="2"/>
</dbReference>
<dbReference type="SUPFAM" id="SSF52151">
    <property type="entry name" value="FabD/lysophospholipase-like"/>
    <property type="match status" value="2"/>
</dbReference>
<dbReference type="Pfam" id="PF22953">
    <property type="entry name" value="SpnB_Rossmann"/>
    <property type="match status" value="2"/>
</dbReference>
<dbReference type="InterPro" id="IPR006162">
    <property type="entry name" value="Ppantetheine_attach_site"/>
</dbReference>
<dbReference type="Gene3D" id="1.10.1200.10">
    <property type="entry name" value="ACP-like"/>
    <property type="match status" value="2"/>
</dbReference>
<dbReference type="SMART" id="SM00827">
    <property type="entry name" value="PKS_AT"/>
    <property type="match status" value="2"/>
</dbReference>
<comment type="pathway">
    <text evidence="2">Antibiotic biosynthesis.</text>
</comment>
<dbReference type="Proteomes" id="UP001596380">
    <property type="component" value="Unassembled WGS sequence"/>
</dbReference>
<protein>
    <submittedName>
        <fullName evidence="14">Type I polyketide synthase</fullName>
    </submittedName>
</protein>
<dbReference type="PROSITE" id="PS52019">
    <property type="entry name" value="PKS_MFAS_DH"/>
    <property type="match status" value="2"/>
</dbReference>
<keyword evidence="5" id="KW-0808">Transferase</keyword>
<evidence type="ECO:0000256" key="8">
    <source>
        <dbReference type="ARBA" id="ARBA00023315"/>
    </source>
</evidence>
<dbReference type="Pfam" id="PF13602">
    <property type="entry name" value="ADH_zinc_N_2"/>
    <property type="match status" value="1"/>
</dbReference>
<feature type="region of interest" description="C-terminal hotdog fold" evidence="9">
    <location>
        <begin position="2924"/>
        <end position="3066"/>
    </location>
</feature>
<feature type="domain" description="Carrier" evidence="11">
    <location>
        <begin position="1754"/>
        <end position="1829"/>
    </location>
</feature>
<dbReference type="SUPFAM" id="SSF47336">
    <property type="entry name" value="ACP-like"/>
    <property type="match status" value="2"/>
</dbReference>
<feature type="compositionally biased region" description="Low complexity" evidence="10">
    <location>
        <begin position="478"/>
        <end position="488"/>
    </location>
</feature>
<dbReference type="InterPro" id="IPR020807">
    <property type="entry name" value="PKS_DH"/>
</dbReference>
<dbReference type="InterPro" id="IPR020843">
    <property type="entry name" value="ER"/>
</dbReference>
<feature type="region of interest" description="Disordered" evidence="10">
    <location>
        <begin position="1034"/>
        <end position="1106"/>
    </location>
</feature>
<evidence type="ECO:0000313" key="15">
    <source>
        <dbReference type="Proteomes" id="UP001596380"/>
    </source>
</evidence>
<dbReference type="InterPro" id="IPR018201">
    <property type="entry name" value="Ketoacyl_synth_AS"/>
</dbReference>
<dbReference type="Gene3D" id="3.10.129.110">
    <property type="entry name" value="Polyketide synthase dehydratase"/>
    <property type="match status" value="2"/>
</dbReference>
<dbReference type="InterPro" id="IPR013968">
    <property type="entry name" value="PKS_KR"/>
</dbReference>
<dbReference type="PROSITE" id="PS00606">
    <property type="entry name" value="KS3_1"/>
    <property type="match status" value="2"/>
</dbReference>
<evidence type="ECO:0000313" key="14">
    <source>
        <dbReference type="EMBL" id="MFC6881643.1"/>
    </source>
</evidence>
<feature type="region of interest" description="N-terminal hotdog fold" evidence="9">
    <location>
        <begin position="951"/>
        <end position="1091"/>
    </location>
</feature>
<feature type="compositionally biased region" description="Low complexity" evidence="10">
    <location>
        <begin position="1097"/>
        <end position="1106"/>
    </location>
</feature>
<feature type="region of interest" description="N-terminal hotdog fold" evidence="9">
    <location>
        <begin position="2785"/>
        <end position="2910"/>
    </location>
</feature>
<keyword evidence="15" id="KW-1185">Reference proteome</keyword>
<evidence type="ECO:0000256" key="3">
    <source>
        <dbReference type="ARBA" id="ARBA00022450"/>
    </source>
</evidence>
<keyword evidence="7" id="KW-0511">Multifunctional enzyme</keyword>
<dbReference type="SMART" id="SM01294">
    <property type="entry name" value="PKS_PP_betabranch"/>
    <property type="match status" value="2"/>
</dbReference>
<dbReference type="PROSITE" id="PS00012">
    <property type="entry name" value="PHOSPHOPANTETHEINE"/>
    <property type="match status" value="2"/>
</dbReference>
<dbReference type="PROSITE" id="PS50075">
    <property type="entry name" value="CARRIER"/>
    <property type="match status" value="2"/>
</dbReference>
<dbReference type="InterPro" id="IPR016035">
    <property type="entry name" value="Acyl_Trfase/lysoPLipase"/>
</dbReference>
<evidence type="ECO:0000256" key="2">
    <source>
        <dbReference type="ARBA" id="ARBA00004792"/>
    </source>
</evidence>
<evidence type="ECO:0000256" key="7">
    <source>
        <dbReference type="ARBA" id="ARBA00023268"/>
    </source>
</evidence>
<dbReference type="SUPFAM" id="SSF53901">
    <property type="entry name" value="Thiolase-like"/>
    <property type="match status" value="2"/>
</dbReference>
<name>A0ABW2CIN9_9ACTN</name>
<dbReference type="SUPFAM" id="SSF50129">
    <property type="entry name" value="GroES-like"/>
    <property type="match status" value="1"/>
</dbReference>
<dbReference type="InterPro" id="IPR014043">
    <property type="entry name" value="Acyl_transferase_dom"/>
</dbReference>
<dbReference type="InterPro" id="IPR014030">
    <property type="entry name" value="Ketoacyl_synth_N"/>
</dbReference>
<organism evidence="14 15">
    <name type="scientific">Actinomadura yumaensis</name>
    <dbReference type="NCBI Taxonomy" id="111807"/>
    <lineage>
        <taxon>Bacteria</taxon>
        <taxon>Bacillati</taxon>
        <taxon>Actinomycetota</taxon>
        <taxon>Actinomycetes</taxon>
        <taxon>Streptosporangiales</taxon>
        <taxon>Thermomonosporaceae</taxon>
        <taxon>Actinomadura</taxon>
    </lineage>
</organism>
<dbReference type="PANTHER" id="PTHR43775:SF51">
    <property type="entry name" value="INACTIVE PHENOLPHTHIOCEROL SYNTHESIS POLYKETIDE SYNTHASE TYPE I PKS1-RELATED"/>
    <property type="match status" value="1"/>
</dbReference>
<dbReference type="Gene3D" id="3.30.70.3290">
    <property type="match status" value="2"/>
</dbReference>
<evidence type="ECO:0000259" key="13">
    <source>
        <dbReference type="PROSITE" id="PS52019"/>
    </source>
</evidence>
<evidence type="ECO:0000256" key="5">
    <source>
        <dbReference type="ARBA" id="ARBA00022679"/>
    </source>
</evidence>
<feature type="domain" description="Ketosynthase family 3 (KS3)" evidence="12">
    <location>
        <begin position="32"/>
        <end position="457"/>
    </location>
</feature>
<dbReference type="CDD" id="cd08956">
    <property type="entry name" value="KR_3_FAS_SDR_x"/>
    <property type="match status" value="2"/>
</dbReference>
<gene>
    <name evidence="14" type="ORF">ACFQKB_17930</name>
</gene>
<dbReference type="InterPro" id="IPR049552">
    <property type="entry name" value="PKS_DH_N"/>
</dbReference>
<dbReference type="Gene3D" id="3.40.47.10">
    <property type="match status" value="2"/>
</dbReference>
<feature type="domain" description="PKS/mFAS DH" evidence="13">
    <location>
        <begin position="2785"/>
        <end position="3066"/>
    </location>
</feature>
<dbReference type="InterPro" id="IPR055123">
    <property type="entry name" value="SpnB-like_Rossmann"/>
</dbReference>
<dbReference type="SUPFAM" id="SSF55048">
    <property type="entry name" value="Probable ACP-binding domain of malonyl-CoA ACP transacylase"/>
    <property type="match status" value="2"/>
</dbReference>
<dbReference type="SMART" id="SM00829">
    <property type="entry name" value="PKS_ER"/>
    <property type="match status" value="1"/>
</dbReference>
<dbReference type="InterPro" id="IPR011032">
    <property type="entry name" value="GroES-like_sf"/>
</dbReference>
<dbReference type="SMART" id="SM00823">
    <property type="entry name" value="PKS_PP"/>
    <property type="match status" value="2"/>
</dbReference>
<evidence type="ECO:0000256" key="4">
    <source>
        <dbReference type="ARBA" id="ARBA00022553"/>
    </source>
</evidence>
<dbReference type="Pfam" id="PF00109">
    <property type="entry name" value="ketoacyl-synt"/>
    <property type="match status" value="2"/>
</dbReference>
<dbReference type="InterPro" id="IPR016036">
    <property type="entry name" value="Malonyl_transacylase_ACP-bd"/>
</dbReference>
<dbReference type="SMART" id="SM00825">
    <property type="entry name" value="PKS_KS"/>
    <property type="match status" value="2"/>
</dbReference>
<keyword evidence="3" id="KW-0596">Phosphopantetheine</keyword>
<keyword evidence="4" id="KW-0597">Phosphoprotein</keyword>
<dbReference type="CDD" id="cd05195">
    <property type="entry name" value="enoyl_red"/>
    <property type="match status" value="1"/>
</dbReference>
<reference evidence="15" key="1">
    <citation type="journal article" date="2019" name="Int. J. Syst. Evol. Microbiol.">
        <title>The Global Catalogue of Microorganisms (GCM) 10K type strain sequencing project: providing services to taxonomists for standard genome sequencing and annotation.</title>
        <authorList>
            <consortium name="The Broad Institute Genomics Platform"/>
            <consortium name="The Broad Institute Genome Sequencing Center for Infectious Disease"/>
            <person name="Wu L."/>
            <person name="Ma J."/>
        </authorList>
    </citation>
    <scope>NUCLEOTIDE SEQUENCE [LARGE SCALE GENOMIC DNA]</scope>
    <source>
        <strain evidence="15">JCM 3369</strain>
    </source>
</reference>
<keyword evidence="8" id="KW-0012">Acyltransferase</keyword>
<evidence type="ECO:0000259" key="11">
    <source>
        <dbReference type="PROSITE" id="PS50075"/>
    </source>
</evidence>
<dbReference type="Gene3D" id="3.40.366.10">
    <property type="entry name" value="Malonyl-Coenzyme A Acyl Carrier Protein, domain 2"/>
    <property type="match status" value="2"/>
</dbReference>
<dbReference type="EMBL" id="JBHSXS010000009">
    <property type="protein sequence ID" value="MFC6881643.1"/>
    <property type="molecule type" value="Genomic_DNA"/>
</dbReference>
<dbReference type="PANTHER" id="PTHR43775">
    <property type="entry name" value="FATTY ACID SYNTHASE"/>
    <property type="match status" value="1"/>
</dbReference>
<evidence type="ECO:0000256" key="6">
    <source>
        <dbReference type="ARBA" id="ARBA00023194"/>
    </source>
</evidence>
<dbReference type="InterPro" id="IPR036736">
    <property type="entry name" value="ACP-like_sf"/>
</dbReference>
<feature type="domain" description="Carrier" evidence="11">
    <location>
        <begin position="3885"/>
        <end position="3960"/>
    </location>
</feature>
<dbReference type="InterPro" id="IPR009081">
    <property type="entry name" value="PP-bd_ACP"/>
</dbReference>
<dbReference type="PROSITE" id="PS52004">
    <property type="entry name" value="KS3_2"/>
    <property type="match status" value="2"/>
</dbReference>
<dbReference type="SMART" id="SM00822">
    <property type="entry name" value="PKS_KR"/>
    <property type="match status" value="2"/>
</dbReference>
<dbReference type="InterPro" id="IPR016039">
    <property type="entry name" value="Thiolase-like"/>
</dbReference>
<dbReference type="Pfam" id="PF21089">
    <property type="entry name" value="PKS_DH_N"/>
    <property type="match status" value="2"/>
</dbReference>
<dbReference type="InterPro" id="IPR015083">
    <property type="entry name" value="NorB/c/GfsB-D-like_docking"/>
</dbReference>
<evidence type="ECO:0000256" key="10">
    <source>
        <dbReference type="SAM" id="MobiDB-lite"/>
    </source>
</evidence>
<dbReference type="InterPro" id="IPR049551">
    <property type="entry name" value="PKS_DH_C"/>
</dbReference>
<dbReference type="Pfam" id="PF00550">
    <property type="entry name" value="PP-binding"/>
    <property type="match status" value="2"/>
</dbReference>
<feature type="active site" description="Proton donor; for dehydratase activity" evidence="9">
    <location>
        <position position="1170"/>
    </location>
</feature>
<feature type="active site" description="Proton acceptor; for dehydratase activity" evidence="9">
    <location>
        <position position="982"/>
    </location>
</feature>
<evidence type="ECO:0000259" key="12">
    <source>
        <dbReference type="PROSITE" id="PS52004"/>
    </source>
</evidence>
<feature type="compositionally biased region" description="Low complexity" evidence="10">
    <location>
        <begin position="1061"/>
        <end position="1073"/>
    </location>
</feature>
<dbReference type="Pfam" id="PF14765">
    <property type="entry name" value="PS-DH"/>
    <property type="match status" value="2"/>
</dbReference>
<dbReference type="Pfam" id="PF00698">
    <property type="entry name" value="Acyl_transf_1"/>
    <property type="match status" value="2"/>
</dbReference>
<keyword evidence="6" id="KW-0045">Antibiotic biosynthesis</keyword>
<feature type="active site" description="Proton acceptor; for dehydratase activity" evidence="9">
    <location>
        <position position="2817"/>
    </location>
</feature>
<dbReference type="Pfam" id="PF08659">
    <property type="entry name" value="KR"/>
    <property type="match status" value="2"/>
</dbReference>
<dbReference type="InterPro" id="IPR020806">
    <property type="entry name" value="PKS_PP-bd"/>
</dbReference>
<feature type="region of interest" description="Disordered" evidence="10">
    <location>
        <begin position="461"/>
        <end position="488"/>
    </location>
</feature>
<feature type="domain" description="PKS/mFAS DH" evidence="13">
    <location>
        <begin position="951"/>
        <end position="1247"/>
    </location>
</feature>
<comment type="cofactor">
    <cofactor evidence="1">
        <name>pantetheine 4'-phosphate</name>
        <dbReference type="ChEBI" id="CHEBI:47942"/>
    </cofactor>
</comment>
<dbReference type="SUPFAM" id="SSF51735">
    <property type="entry name" value="NAD(P)-binding Rossmann-fold domains"/>
    <property type="match status" value="5"/>
</dbReference>
<dbReference type="InterPro" id="IPR020841">
    <property type="entry name" value="PKS_Beta-ketoAc_synthase_dom"/>
</dbReference>
<dbReference type="InterPro" id="IPR032821">
    <property type="entry name" value="PKS_assoc"/>
</dbReference>
<dbReference type="Pfam" id="PF08990">
    <property type="entry name" value="Docking"/>
    <property type="match status" value="1"/>
</dbReference>
<dbReference type="Pfam" id="PF16197">
    <property type="entry name" value="KAsynt_C_assoc"/>
    <property type="match status" value="2"/>
</dbReference>
<dbReference type="Pfam" id="PF02801">
    <property type="entry name" value="Ketoacyl-synt_C"/>
    <property type="match status" value="2"/>
</dbReference>
<dbReference type="InterPro" id="IPR014031">
    <property type="entry name" value="Ketoacyl_synth_C"/>
</dbReference>
<sequence>MNEEKLVDYLRRVTTDLHHTRKRLSEVEDRQREPVAVVDMACRFPGGVRSPEDLWELVASGRDAMGAFPEDRGWDLDRLFHPDPDHPGTSYARAGGFLYDAAEFDPEFFGISPREALVLDPQQRLLLEVSWEAMERAGIDPSTLKGSRTGVYAGAALPGFGTPHIDPSAEGHLVTGNAPSVLSGRLSYTFGLEGPAVTIDTACSSSLVAIHLACHALRQGECTLALAGGVTVMAVPNVFTEFARQRGLAADGRCKPFAEAADGTAFAEGAGMLLLERLSDARRNGHPVAAVIRGSAVNQDGASNGLTAPNGPSQQRVIRQALEAARLAPSEVDAVEAHGTGTRLGDPIEAKALLSVYGADRDAGRPLRLGSCKSNLGHTQGAAGVAGVIKMVLALRHERLPATLHVDRPTPHVDWDSGAVRLLTEPAGWPRGGDRARRAGVSSFGISGTNAHLILEEPPAENAQDAEHAEHAEHADDAPAASAGRAANEARGPIPWVLSGRTGPALAEQAAALAEHVAARPELPAADVAWSLARTRTPFEHRAVVLGDDRDALRDGLAALADGRDHPDVTRAAGPAGPGGTAFMFTGQGSQRPGMGRDLHRTFAAFAEAFDEAAAHLDPLLGRSLRDLVFADGGTAEAADLDRTGVTQAALFAVETALFRLVESFGVVPAYLTGHSVGEIVAAHVAGVLSLPDACALVAARGGLMQALPEGGAMVAVEAPEDEVAPLLAGLEDRVSLAAVNGPASVVVSGDGTAVEEAVRPLRERGLRVRRLRVSHAFHSPLLGPMLDGFREVVSGLAFGPPEIPLISNLTGEPADAGLLGDPEYWVRHARRTVRFHDGLRTLRAEGVTRYLELGPDPVLTAMAQKSLADDGPAPAFAAAMRKGRDEPRTFLTALAATHVDGGDADFAAALPAGAGRVPLPTYRFQRRRYWRPVQDAAAEVSASGLRPTGHPLLQAAVEPADGGLLLAGRLSPRTHGWLADHAIADGAPLPATAFLEFALVAARRTGCDAVEDLSLETPLPLPDAEPVDLQVAVGGPDGAGRRPVTIYSRPVDDAHDDPDAPAAARLDDLGPANGWRRHAAGTLAGPDPDPDPAPAAPAQSAAWPPEGADEIDAAELYERLADQGYRYGPAFRGVRAAWRLGDELFAEVRLAPDQHADAAAYAVHPALLDSALHPVDELYEHDGSTVRLPFSFGGVRLHGTGRTRLRVRITPGDADVLSLALTDDDGAAVASIGSLGLRKVPAGRWNGAAPADDALHRLAWHPLPVPDGGPGTARPADDWAAIAAAGPDATGPAADGLSADGLGVVAPDAVHPDLAALKTALADGRPTPAVVLLPLPTGGPDAAEPVARAHDAARRGLELLQEWLEEERFAAARLIAVTRGAVAATGDDPPSDLAGAPLWGLVRAAQAEYPDRIVLLDLDGEDASRDVLRGAVAAAMENGESQLAVRSGDVLVPRLVDAAERDADGTAPALDPDGTVLVTGGTGALGRLVARHLVTAHGARHLLLTGRRGPAADGAAELEAELAGLGADVRVAACDAADPDALAALLASVPAAHPLTAVVHAAGIVDDGVITSLTPGRLAAVLAPKADAAWHLHRLTEGDDLAAFVLFSSAASVLGNGGQASYGAANMFLNALAEHRRAGGRPATSLAWGLWEASGGMAEDLAAADRARITRSGVAAMPPGRALALLDAALAAPHPTLVPVAFDRAALREQAAAGTLPPVLRGRVRVPARSPRGPAASSFAARLAGLPAEERDRAVASAVRDQIATVLAHPEPEAIDLNRAFQELGFDSLTALELRNRLNAATGAALPATVIFDHPTPEALIRAVRTRLDGAAGGRAVRAPVNGAPRAAAADDGEPIAIIGMGCRYPGGVTSPEDLWELVASGADAIGEFPADRGWDLPGLFDPDPDRLGHSYTREGGFLYDAARFDAGFFGISPREAVAMDPQQRLLLETVWEAFERAGLDPADLRGSRTGVIAGVMYDDYGSRFLGRTPRAVEGRLMTGSTPSVASGRVAYTFGLEGPTLTVDTACSSSLVAMHLAAQALRRDECTLAVAGGVTVMATPNTFVEFSRQRGLAPDGRCKSFAASADGVGWGEGAGMVVLERLSDARRNGHRVLAVLRGSAVNQDGASNGLTAPNGPSQERVIRAALAGAGLAPSDVDAVEAHGTGTTLGDPIEAHALLAAYGQDRPDGRPLWLGSVKSNIGHTQAAAGVAGVIKMVMAMREGSLPASLHIAEPSPHVDWTAGAVRLLTEPVEWRNGDRPRRAGVSSFGISGTNAHLILEQAPDPAETPAPEGPVILNGAASAEAETGTGDTGDTGVPDLALVPWTVSARDPDALRGQAAALAAHVSARPGLPVADVAWSLLKTRSSFPHKAVVVGERPAELVAGLEALAAGADAHPALTGPGAPAAPGRLVWLFSGQGSQRVGMGADLYVRFPAFAEAFDEVCGHFDERLGRPLGEVVFTGPADVLDHTTYAQAGLFALQVALARLLGTAGIRPDAVIGHSIGEVAAAHVAGVLDLPDACRLVAARAGLMGRLPSGGAMTAVEATPDELADDLERLGGGLVAVAALNTPGSTVISGPAEPVARIGARWAERGRRTRSLTVSHAFHSPLMDPVLDEFATAIDGLAYREPAIPLISNLTGLPADERITTPAYWAEHIRRPVRFHPAVAHVAADAAAFLELGPDPVLGTATRRTLDTLDAGGDPAGGPPVLATLTRKQPEIRSLANALAGLHVTGVPVDWAAAWFPAEPAPRAVDLPTYAFQRERFWLSADAGGEDAAGLGLTPAGHPLLGAAMDLAGGGGHVLTGRLTRRSGAWLAEHVVAGTTLLPGAGVVEWALRAADEVGCGGVDELTLRAPFVLPDTGGLRVQVVIGAPGEDGRRDLHVYSRLDQDGEAAEWLCNAEGVLTPETPADPGPEPGGPWPPPHAEPVDVEGFYERAASGGYDYGPSFQGLRALWRAGDDLFAEVTLPEAAGDVAGYGIHPALLDAALHPLFLTGLFGGDPSGNRIWLPFTWNDVSLRAGGATAVRVRLSPNEDGDTLRLTVTDPSAAPILTVGSLVMRPADADQLRAAARQGDTRGLFTVDWTPVPLPSAPADAPERDDAGEWAALGPDTLPPGLDAYRDLPTLLMALDAGQPPPSHVLTTIPPEPPPGRTETDVAADTLLLLQAWLDEPRLADARLVVVTRGAVASDVPDLAGAGVWGLVRSAQAENPGRFVLLDLETAPDGDVLELVRRALHTDEPQLAVRGGQALVPRLARADRPAELTAPATRAGWRLGAERPGTVESVTIVPAPEALEPLAPGQVRISVRSAGLNFRDTLIALGMYPGGGVFQGSEGAGVVTEVGPGVASGLSVGDRVMGLFEGAFGPVAVADERMVVRLPDGWDFRSGAAVPVVFLTAWYGLVELAGLKSGESVLVHAATGGVGSAAVQIARHLGAEVFATASPGKHAVLESMGIDAAHRASSRDLDFERTFRDATGGRGVDVVLNSLAGEFTDASLRLVAEGGRFLEMGKTDIREPEHIAAEYPGLSYRAFDLVTDAGPDHVGEMLARLTELFSADTLRPPHVEAWPLARAREALRVMSQAKHTGKLVLDIPPTLDPDGTVLITGGTGTLGGLVAEHVVGTWGVKRLVLASRRGLQAPGADELVERLTRELGAQVRVVAADVSDADAVTDLITATDADPAHPLTGLIHTAGLIDDAVIGSQTPQRLHHVWNAKATAAHNLHTATRHLPLAAFVIFSSAAGTIGSAGQANYAAANAYCDALAVRRRSLGLPGVSVAWGLWESSSGITGHLGDADLARMGRSGFRPLTDRHGLALLDAASRHGAAHLVAVDLRTSALAGQPAENVPPMLRTLAATASAGGAAARPTAGGVRRPADLAARLAAQSRTEQERTLLGLVRTQAATVLGHPNPDAIRPDNSFKELGFDSLTAVELRNRLAASTGLRLPASLVFDYPEAAVLADHLRRRLAPNGESAPAQDAVDPLLGELGRIESALAALALDDEARSRVARRLNGLLSAVNGGSNASAETGGFDDVESASDDEIFELIDREL</sequence>
<dbReference type="Gene3D" id="3.90.180.10">
    <property type="entry name" value="Medium-chain alcohol dehydrogenases, catalytic domain"/>
    <property type="match status" value="1"/>
</dbReference>
<dbReference type="InterPro" id="IPR057326">
    <property type="entry name" value="KR_dom"/>
</dbReference>
<feature type="active site" description="Proton donor; for dehydratase activity" evidence="9">
    <location>
        <position position="2984"/>
    </location>
</feature>